<reference evidence="1 2" key="1">
    <citation type="submission" date="2021-06" db="EMBL/GenBank/DDBJ databases">
        <authorList>
            <person name="Kallberg Y."/>
            <person name="Tangrot J."/>
            <person name="Rosling A."/>
        </authorList>
    </citation>
    <scope>NUCLEOTIDE SEQUENCE [LARGE SCALE GENOMIC DNA]</scope>
    <source>
        <strain evidence="1 2">120-4 pot B 10/14</strain>
    </source>
</reference>
<evidence type="ECO:0000313" key="1">
    <source>
        <dbReference type="EMBL" id="CAG8805683.1"/>
    </source>
</evidence>
<keyword evidence="2" id="KW-1185">Reference proteome</keyword>
<dbReference type="PANTHER" id="PTHR46954">
    <property type="entry name" value="C2H2-TYPE DOMAIN-CONTAINING PROTEIN"/>
    <property type="match status" value="1"/>
</dbReference>
<protein>
    <submittedName>
        <fullName evidence="1">3370_t:CDS:1</fullName>
    </submittedName>
</protein>
<accession>A0ABN7VXS4</accession>
<evidence type="ECO:0000313" key="2">
    <source>
        <dbReference type="Proteomes" id="UP000789901"/>
    </source>
</evidence>
<dbReference type="PANTHER" id="PTHR46954:SF1">
    <property type="entry name" value="C2H2-TYPE DOMAIN-CONTAINING PROTEIN"/>
    <property type="match status" value="1"/>
</dbReference>
<feature type="non-terminal residue" evidence="1">
    <location>
        <position position="300"/>
    </location>
</feature>
<proteinExistence type="predicted"/>
<dbReference type="Proteomes" id="UP000789901">
    <property type="component" value="Unassembled WGS sequence"/>
</dbReference>
<sequence length="300" mass="34450">MIINENSIPSRLIICDAAAKEWKNIKKMKEPKIDDIIKKYLAMPLKMQKYFWSTASSQQKPQKFLNNASVQKQAANSKVAIKKKIKELEVAYNFTNDLQLQEEQVVIRYDEPDKLSILFQNPELLDHIHNLVEYGSANACRTHYHPVWIAVAARQFACAFSNVSIIIFQDDKAKIDLGIPAVGRTQKLISSVYLMIKPNKENDDLQTEQYSKALKINNEIKPIWVLLVNGGPNENPRYFKNIESYCKLFKKFDLDYLTVRTHAPGQSKYNPVERSIATLLGKLAGIVLLIDHFEKHLDSQ</sequence>
<organism evidence="1 2">
    <name type="scientific">Gigaspora margarita</name>
    <dbReference type="NCBI Taxonomy" id="4874"/>
    <lineage>
        <taxon>Eukaryota</taxon>
        <taxon>Fungi</taxon>
        <taxon>Fungi incertae sedis</taxon>
        <taxon>Mucoromycota</taxon>
        <taxon>Glomeromycotina</taxon>
        <taxon>Glomeromycetes</taxon>
        <taxon>Diversisporales</taxon>
        <taxon>Gigasporaceae</taxon>
        <taxon>Gigaspora</taxon>
    </lineage>
</organism>
<dbReference type="EMBL" id="CAJVQB010025137">
    <property type="protein sequence ID" value="CAG8805683.1"/>
    <property type="molecule type" value="Genomic_DNA"/>
</dbReference>
<name>A0ABN7VXS4_GIGMA</name>
<gene>
    <name evidence="1" type="ORF">GMARGA_LOCUS24144</name>
</gene>
<comment type="caution">
    <text evidence="1">The sequence shown here is derived from an EMBL/GenBank/DDBJ whole genome shotgun (WGS) entry which is preliminary data.</text>
</comment>